<dbReference type="Gene3D" id="1.25.40.10">
    <property type="entry name" value="Tetratricopeptide repeat domain"/>
    <property type="match status" value="1"/>
</dbReference>
<gene>
    <name evidence="1" type="ORF">ELS83_19015</name>
</gene>
<protein>
    <recommendedName>
        <fullName evidence="3">Tetratricopeptide repeat protein</fullName>
    </recommendedName>
</protein>
<dbReference type="Pfam" id="PF19867">
    <property type="entry name" value="DUF6340"/>
    <property type="match status" value="1"/>
</dbReference>
<sequence>MITLQSLTRIKIRKLLLLGVLPLLFGSCQTMALFEFESLKAPKVIIPPDVKTIGFVDRNLSFDIDSLSSYYKMNMLKVKDTVNHDDVRALNAYLGLSENLSNYYALDSVSYTRLPLTYLEGARRYDPIPWERVDSICESTGSDILVCMEDLQIFNEYETYKGEENWGVTDIKYFVVWRIYDPLHQKFHDERVITDSLYTEISSLSYAKLLEEKMPTRQEINGEVAYEVGRNYANLISPTWKSFTRKYFVAGHQEFSLAHYYLNNDDVDRAIEIWERHAGSEDKKLAGRSCFNLALAYELKEDFKKASHWIRKSIKTYRAMDKQPAEYKYIKEYYKELTLRTQNNYLLDKFFGKEKTE</sequence>
<comment type="caution">
    <text evidence="1">The sequence shown here is derived from an EMBL/GenBank/DDBJ whole genome shotgun (WGS) entry which is preliminary data.</text>
</comment>
<dbReference type="EMBL" id="RZNH01000045">
    <property type="protein sequence ID" value="NOU61893.1"/>
    <property type="molecule type" value="Genomic_DNA"/>
</dbReference>
<dbReference type="SUPFAM" id="SSF81901">
    <property type="entry name" value="HCP-like"/>
    <property type="match status" value="1"/>
</dbReference>
<evidence type="ECO:0008006" key="3">
    <source>
        <dbReference type="Google" id="ProtNLM"/>
    </source>
</evidence>
<dbReference type="InterPro" id="IPR011990">
    <property type="entry name" value="TPR-like_helical_dom_sf"/>
</dbReference>
<dbReference type="RefSeq" id="WP_171597147.1">
    <property type="nucleotide sequence ID" value="NZ_RZNH01000045.1"/>
</dbReference>
<proteinExistence type="predicted"/>
<organism evidence="1 2">
    <name type="scientific">Marinifilum caeruleilacunae</name>
    <dbReference type="NCBI Taxonomy" id="2499076"/>
    <lineage>
        <taxon>Bacteria</taxon>
        <taxon>Pseudomonadati</taxon>
        <taxon>Bacteroidota</taxon>
        <taxon>Bacteroidia</taxon>
        <taxon>Marinilabiliales</taxon>
        <taxon>Marinifilaceae</taxon>
    </lineage>
</organism>
<accession>A0ABX1X0F7</accession>
<keyword evidence="2" id="KW-1185">Reference proteome</keyword>
<evidence type="ECO:0000313" key="1">
    <source>
        <dbReference type="EMBL" id="NOU61893.1"/>
    </source>
</evidence>
<dbReference type="Proteomes" id="UP000732105">
    <property type="component" value="Unassembled WGS sequence"/>
</dbReference>
<reference evidence="1 2" key="1">
    <citation type="submission" date="2018-12" db="EMBL/GenBank/DDBJ databases">
        <title>Marinifilum JC070 sp. nov., a marine bacterium isolated from Yongle Blue Hole in the South China Sea.</title>
        <authorList>
            <person name="Fu T."/>
        </authorList>
    </citation>
    <scope>NUCLEOTIDE SEQUENCE [LARGE SCALE GENOMIC DNA]</scope>
    <source>
        <strain evidence="1 2">JC070</strain>
    </source>
</reference>
<name>A0ABX1X0F7_9BACT</name>
<evidence type="ECO:0000313" key="2">
    <source>
        <dbReference type="Proteomes" id="UP000732105"/>
    </source>
</evidence>
<dbReference type="InterPro" id="IPR045921">
    <property type="entry name" value="DUF6340"/>
</dbReference>